<evidence type="ECO:0000256" key="3">
    <source>
        <dbReference type="ARBA" id="ARBA00013085"/>
    </source>
</evidence>
<dbReference type="CDD" id="cd12110">
    <property type="entry name" value="PHP_HisPPase_Hisj_like"/>
    <property type="match status" value="1"/>
</dbReference>
<dbReference type="GO" id="GO:0004401">
    <property type="term" value="F:histidinol-phosphatase activity"/>
    <property type="evidence" value="ECO:0007669"/>
    <property type="project" value="UniProtKB-UniRule"/>
</dbReference>
<gene>
    <name evidence="10" type="ORF">PENANT_c020G09840</name>
</gene>
<evidence type="ECO:0000313" key="11">
    <source>
        <dbReference type="Proteomes" id="UP000191672"/>
    </source>
</evidence>
<dbReference type="Pfam" id="PF02811">
    <property type="entry name" value="PHP"/>
    <property type="match status" value="1"/>
</dbReference>
<keyword evidence="11" id="KW-1185">Reference proteome</keyword>
<name>A0A1V6Q0B0_9EURO</name>
<dbReference type="UniPathway" id="UPA00031">
    <property type="reaction ID" value="UER00013"/>
</dbReference>
<sequence>MPFSHHSHSGQFCPGHAQNSLEDVIRTAISKKMQVFCLTEHMPRHKEDFYPEEVESGNTEASHEANEAAYWEEAARLREKYASQIKIIIGFEIDWIRPASKELIDRSLSRFPFEFFIGSIHHMHTVPIDYDRPMYEQARELAGGTDERLFEDYFDAQLDMLQQLKPLVVGHFDLIRLKSDDMERSFTSWPRVWSKVLRNLDFIASYGGMLELNSAALRKGMSEPYPKAEICKEFGARGGRFCLSDDSHGVDQVALNFHRVLEFLDRAGISTLHYLQLEPTVGSNVPDARFPNTQIAYISVEDLGKMAFWS</sequence>
<dbReference type="GO" id="GO:0005737">
    <property type="term" value="C:cytoplasm"/>
    <property type="evidence" value="ECO:0007669"/>
    <property type="project" value="TreeGrafter"/>
</dbReference>
<comment type="pathway">
    <text evidence="1 8">Amino-acid biosynthesis; L-histidine biosynthesis; L-histidine from 5-phospho-alpha-D-ribose 1-diphosphate: step 8/9.</text>
</comment>
<dbReference type="EC" id="3.1.3.15" evidence="3 8"/>
<dbReference type="STRING" id="416450.A0A1V6Q0B0"/>
<dbReference type="PANTHER" id="PTHR21039:SF0">
    <property type="entry name" value="HISTIDINOL-PHOSPHATASE"/>
    <property type="match status" value="1"/>
</dbReference>
<evidence type="ECO:0000256" key="2">
    <source>
        <dbReference type="ARBA" id="ARBA00009152"/>
    </source>
</evidence>
<comment type="caution">
    <text evidence="10">The sequence shown here is derived from an EMBL/GenBank/DDBJ whole genome shotgun (WGS) entry which is preliminary data.</text>
</comment>
<dbReference type="EMBL" id="MDYN01000020">
    <property type="protein sequence ID" value="OQD82669.1"/>
    <property type="molecule type" value="Genomic_DNA"/>
</dbReference>
<protein>
    <recommendedName>
        <fullName evidence="3 8">Histidinol-phosphatase</fullName>
        <shortName evidence="8">HolPase</shortName>
        <ecNumber evidence="3 8">3.1.3.15</ecNumber>
    </recommendedName>
</protein>
<dbReference type="InterPro" id="IPR016195">
    <property type="entry name" value="Pol/histidinol_Pase-like"/>
</dbReference>
<proteinExistence type="inferred from homology"/>
<dbReference type="Gene3D" id="3.20.20.140">
    <property type="entry name" value="Metal-dependent hydrolases"/>
    <property type="match status" value="1"/>
</dbReference>
<comment type="similarity">
    <text evidence="2 8">Belongs to the PHP hydrolase family. HisK subfamily.</text>
</comment>
<dbReference type="InterPro" id="IPR010140">
    <property type="entry name" value="Histidinol_P_phosphatase_HisJ"/>
</dbReference>
<evidence type="ECO:0000256" key="8">
    <source>
        <dbReference type="RuleBase" id="RU366003"/>
    </source>
</evidence>
<dbReference type="NCBIfam" id="TIGR01856">
    <property type="entry name" value="hisJ_fam"/>
    <property type="match status" value="1"/>
</dbReference>
<dbReference type="AlphaFoldDB" id="A0A1V6Q0B0"/>
<dbReference type="InterPro" id="IPR004013">
    <property type="entry name" value="PHP_dom"/>
</dbReference>
<dbReference type="FunFam" id="3.20.20.140:FF:000059">
    <property type="entry name" value="Histidinol-phosphatase"/>
    <property type="match status" value="1"/>
</dbReference>
<dbReference type="SUPFAM" id="SSF89550">
    <property type="entry name" value="PHP domain-like"/>
    <property type="match status" value="1"/>
</dbReference>
<dbReference type="GO" id="GO:0000105">
    <property type="term" value="P:L-histidine biosynthetic process"/>
    <property type="evidence" value="ECO:0007669"/>
    <property type="project" value="UniProtKB-UniRule"/>
</dbReference>
<evidence type="ECO:0000256" key="7">
    <source>
        <dbReference type="ARBA" id="ARBA00049158"/>
    </source>
</evidence>
<reference evidence="11" key="1">
    <citation type="journal article" date="2017" name="Nat. Microbiol.">
        <title>Global analysis of biosynthetic gene clusters reveals vast potential of secondary metabolite production in Penicillium species.</title>
        <authorList>
            <person name="Nielsen J.C."/>
            <person name="Grijseels S."/>
            <person name="Prigent S."/>
            <person name="Ji B."/>
            <person name="Dainat J."/>
            <person name="Nielsen K.F."/>
            <person name="Frisvad J.C."/>
            <person name="Workman M."/>
            <person name="Nielsen J."/>
        </authorList>
    </citation>
    <scope>NUCLEOTIDE SEQUENCE [LARGE SCALE GENOMIC DNA]</scope>
    <source>
        <strain evidence="11">IBT 31811</strain>
    </source>
</reference>
<evidence type="ECO:0000256" key="1">
    <source>
        <dbReference type="ARBA" id="ARBA00004970"/>
    </source>
</evidence>
<accession>A0A1V6Q0B0</accession>
<dbReference type="Proteomes" id="UP000191672">
    <property type="component" value="Unassembled WGS sequence"/>
</dbReference>
<comment type="catalytic activity">
    <reaction evidence="7 8">
        <text>L-histidinol phosphate + H2O = L-histidinol + phosphate</text>
        <dbReference type="Rhea" id="RHEA:14465"/>
        <dbReference type="ChEBI" id="CHEBI:15377"/>
        <dbReference type="ChEBI" id="CHEBI:43474"/>
        <dbReference type="ChEBI" id="CHEBI:57699"/>
        <dbReference type="ChEBI" id="CHEBI:57980"/>
        <dbReference type="EC" id="3.1.3.15"/>
    </reaction>
</comment>
<evidence type="ECO:0000256" key="6">
    <source>
        <dbReference type="ARBA" id="ARBA00023102"/>
    </source>
</evidence>
<evidence type="ECO:0000256" key="5">
    <source>
        <dbReference type="ARBA" id="ARBA00022801"/>
    </source>
</evidence>
<keyword evidence="5 8" id="KW-0378">Hydrolase</keyword>
<keyword evidence="4 8" id="KW-0028">Amino-acid biosynthesis</keyword>
<evidence type="ECO:0000259" key="9">
    <source>
        <dbReference type="Pfam" id="PF02811"/>
    </source>
</evidence>
<dbReference type="PANTHER" id="PTHR21039">
    <property type="entry name" value="HISTIDINOL PHOSPHATASE-RELATED"/>
    <property type="match status" value="1"/>
</dbReference>
<dbReference type="OrthoDB" id="5957391at2759"/>
<feature type="domain" description="PHP" evidence="9">
    <location>
        <begin position="5"/>
        <end position="215"/>
    </location>
</feature>
<keyword evidence="6 8" id="KW-0368">Histidine biosynthesis</keyword>
<evidence type="ECO:0000256" key="4">
    <source>
        <dbReference type="ARBA" id="ARBA00022605"/>
    </source>
</evidence>
<organism evidence="10 11">
    <name type="scientific">Penicillium antarcticum</name>
    <dbReference type="NCBI Taxonomy" id="416450"/>
    <lineage>
        <taxon>Eukaryota</taxon>
        <taxon>Fungi</taxon>
        <taxon>Dikarya</taxon>
        <taxon>Ascomycota</taxon>
        <taxon>Pezizomycotina</taxon>
        <taxon>Eurotiomycetes</taxon>
        <taxon>Eurotiomycetidae</taxon>
        <taxon>Eurotiales</taxon>
        <taxon>Aspergillaceae</taxon>
        <taxon>Penicillium</taxon>
    </lineage>
</organism>
<evidence type="ECO:0000313" key="10">
    <source>
        <dbReference type="EMBL" id="OQD82669.1"/>
    </source>
</evidence>